<organism evidence="4 5">
    <name type="scientific">Phlebiopsis gigantea (strain 11061_1 CR5-6)</name>
    <name type="common">White-rot fungus</name>
    <name type="synonym">Peniophora gigantea</name>
    <dbReference type="NCBI Taxonomy" id="745531"/>
    <lineage>
        <taxon>Eukaryota</taxon>
        <taxon>Fungi</taxon>
        <taxon>Dikarya</taxon>
        <taxon>Basidiomycota</taxon>
        <taxon>Agaricomycotina</taxon>
        <taxon>Agaricomycetes</taxon>
        <taxon>Polyporales</taxon>
        <taxon>Phanerochaetaceae</taxon>
        <taxon>Phlebiopsis</taxon>
    </lineage>
</organism>
<dbReference type="GO" id="GO:0032543">
    <property type="term" value="P:mitochondrial translation"/>
    <property type="evidence" value="ECO:0007669"/>
    <property type="project" value="TreeGrafter"/>
</dbReference>
<evidence type="ECO:0000313" key="5">
    <source>
        <dbReference type="Proteomes" id="UP000053257"/>
    </source>
</evidence>
<evidence type="ECO:0000256" key="2">
    <source>
        <dbReference type="ARBA" id="ARBA00022980"/>
    </source>
</evidence>
<dbReference type="Gene3D" id="3.30.1320.10">
    <property type="match status" value="1"/>
</dbReference>
<keyword evidence="3" id="KW-0687">Ribonucleoprotein</keyword>
<dbReference type="PANTHER" id="PTHR12919:SF20">
    <property type="entry name" value="SMALL RIBOSOMAL SUBUNIT PROTEIN BS16M"/>
    <property type="match status" value="1"/>
</dbReference>
<dbReference type="InterPro" id="IPR023803">
    <property type="entry name" value="Ribosomal_bS16_dom_sf"/>
</dbReference>
<dbReference type="EMBL" id="KN840439">
    <property type="protein sequence ID" value="KIP12505.1"/>
    <property type="molecule type" value="Genomic_DNA"/>
</dbReference>
<dbReference type="STRING" id="745531.A0A0C3SFQ7"/>
<name>A0A0C3SFQ7_PHLG1</name>
<dbReference type="AlphaFoldDB" id="A0A0C3SFQ7"/>
<accession>A0A0C3SFQ7</accession>
<dbReference type="SUPFAM" id="SSF54565">
    <property type="entry name" value="Ribosomal protein S16"/>
    <property type="match status" value="1"/>
</dbReference>
<evidence type="ECO:0000313" key="4">
    <source>
        <dbReference type="EMBL" id="KIP12505.1"/>
    </source>
</evidence>
<sequence>MVVRLRFLLKGPRHNRIFHMVAVNQHARRNAAPIETLAIYDPQVKGDDPHKTVQWSAERIKYWLQNGAQPTDSVVKLLTLGGVLTPNSRYHKPSTSGGVETK</sequence>
<dbReference type="Pfam" id="PF00886">
    <property type="entry name" value="Ribosomal_S16"/>
    <property type="match status" value="1"/>
</dbReference>
<gene>
    <name evidence="4" type="ORF">PHLGIDRAFT_97871</name>
</gene>
<evidence type="ECO:0008006" key="6">
    <source>
        <dbReference type="Google" id="ProtNLM"/>
    </source>
</evidence>
<comment type="similarity">
    <text evidence="1">Belongs to the bacterial ribosomal protein bS16 family.</text>
</comment>
<proteinExistence type="inferred from homology"/>
<dbReference type="HOGENOM" id="CLU_100590_2_1_1"/>
<dbReference type="PANTHER" id="PTHR12919">
    <property type="entry name" value="30S RIBOSOMAL PROTEIN S16"/>
    <property type="match status" value="1"/>
</dbReference>
<dbReference type="InterPro" id="IPR000307">
    <property type="entry name" value="Ribosomal_bS16"/>
</dbReference>
<dbReference type="GO" id="GO:0003735">
    <property type="term" value="F:structural constituent of ribosome"/>
    <property type="evidence" value="ECO:0007669"/>
    <property type="project" value="InterPro"/>
</dbReference>
<keyword evidence="5" id="KW-1185">Reference proteome</keyword>
<dbReference type="NCBIfam" id="TIGR00002">
    <property type="entry name" value="S16"/>
    <property type="match status" value="1"/>
</dbReference>
<dbReference type="OrthoDB" id="407221at2759"/>
<protein>
    <recommendedName>
        <fullName evidence="6">Ribosomal protein S16</fullName>
    </recommendedName>
</protein>
<evidence type="ECO:0000256" key="1">
    <source>
        <dbReference type="ARBA" id="ARBA00006668"/>
    </source>
</evidence>
<reference evidence="4 5" key="1">
    <citation type="journal article" date="2014" name="PLoS Genet.">
        <title>Analysis of the Phlebiopsis gigantea genome, transcriptome and secretome provides insight into its pioneer colonization strategies of wood.</title>
        <authorList>
            <person name="Hori C."/>
            <person name="Ishida T."/>
            <person name="Igarashi K."/>
            <person name="Samejima M."/>
            <person name="Suzuki H."/>
            <person name="Master E."/>
            <person name="Ferreira P."/>
            <person name="Ruiz-Duenas F.J."/>
            <person name="Held B."/>
            <person name="Canessa P."/>
            <person name="Larrondo L.F."/>
            <person name="Schmoll M."/>
            <person name="Druzhinina I.S."/>
            <person name="Kubicek C.P."/>
            <person name="Gaskell J.A."/>
            <person name="Kersten P."/>
            <person name="St John F."/>
            <person name="Glasner J."/>
            <person name="Sabat G."/>
            <person name="Splinter BonDurant S."/>
            <person name="Syed K."/>
            <person name="Yadav J."/>
            <person name="Mgbeahuruike A.C."/>
            <person name="Kovalchuk A."/>
            <person name="Asiegbu F.O."/>
            <person name="Lackner G."/>
            <person name="Hoffmeister D."/>
            <person name="Rencoret J."/>
            <person name="Gutierrez A."/>
            <person name="Sun H."/>
            <person name="Lindquist E."/>
            <person name="Barry K."/>
            <person name="Riley R."/>
            <person name="Grigoriev I.V."/>
            <person name="Henrissat B."/>
            <person name="Kues U."/>
            <person name="Berka R.M."/>
            <person name="Martinez A.T."/>
            <person name="Covert S.F."/>
            <person name="Blanchette R.A."/>
            <person name="Cullen D."/>
        </authorList>
    </citation>
    <scope>NUCLEOTIDE SEQUENCE [LARGE SCALE GENOMIC DNA]</scope>
    <source>
        <strain evidence="4 5">11061_1 CR5-6</strain>
    </source>
</reference>
<keyword evidence="2" id="KW-0689">Ribosomal protein</keyword>
<evidence type="ECO:0000256" key="3">
    <source>
        <dbReference type="ARBA" id="ARBA00023274"/>
    </source>
</evidence>
<dbReference type="Proteomes" id="UP000053257">
    <property type="component" value="Unassembled WGS sequence"/>
</dbReference>
<dbReference type="GO" id="GO:0005763">
    <property type="term" value="C:mitochondrial small ribosomal subunit"/>
    <property type="evidence" value="ECO:0007669"/>
    <property type="project" value="TreeGrafter"/>
</dbReference>